<organism evidence="1 2">
    <name type="scientific">Panacibacter ginsenosidivorans</name>
    <dbReference type="NCBI Taxonomy" id="1813871"/>
    <lineage>
        <taxon>Bacteria</taxon>
        <taxon>Pseudomonadati</taxon>
        <taxon>Bacteroidota</taxon>
        <taxon>Chitinophagia</taxon>
        <taxon>Chitinophagales</taxon>
        <taxon>Chitinophagaceae</taxon>
        <taxon>Panacibacter</taxon>
    </lineage>
</organism>
<sequence length="94" mass="11223">MQFEIFQQSIKDNKLPRGISVYLQSMWYDGNANWHKAHRMVDNLEDSTACWVHAYLHRKEGDIGNADYWYRKAGRLRPEVTLQQEWEIIVKALL</sequence>
<dbReference type="OrthoDB" id="370799at2"/>
<evidence type="ECO:0008006" key="3">
    <source>
        <dbReference type="Google" id="ProtNLM"/>
    </source>
</evidence>
<evidence type="ECO:0000313" key="2">
    <source>
        <dbReference type="Proteomes" id="UP000321533"/>
    </source>
</evidence>
<accession>A0A5B8V707</accession>
<dbReference type="RefSeq" id="WP_147188725.1">
    <property type="nucleotide sequence ID" value="NZ_CP042435.1"/>
</dbReference>
<protein>
    <recommendedName>
        <fullName evidence="3">Sel1 repeat family protein</fullName>
    </recommendedName>
</protein>
<keyword evidence="2" id="KW-1185">Reference proteome</keyword>
<reference evidence="1 2" key="1">
    <citation type="journal article" date="2016" name="Int. J. Syst. Evol. Microbiol.">
        <title>Panacibacter ginsenosidivorans gen. nov., sp. nov., with ginsenoside converting activity isolated from soil of a ginseng field.</title>
        <authorList>
            <person name="Siddiqi M.Z."/>
            <person name="Muhammad Shafi S."/>
            <person name="Choi K.D."/>
            <person name="Im W.T."/>
        </authorList>
    </citation>
    <scope>NUCLEOTIDE SEQUENCE [LARGE SCALE GENOMIC DNA]</scope>
    <source>
        <strain evidence="1 2">Gsoil1550</strain>
    </source>
</reference>
<dbReference type="EMBL" id="CP042435">
    <property type="protein sequence ID" value="QEC66925.1"/>
    <property type="molecule type" value="Genomic_DNA"/>
</dbReference>
<gene>
    <name evidence="1" type="ORF">FRZ67_06295</name>
</gene>
<proteinExistence type="predicted"/>
<evidence type="ECO:0000313" key="1">
    <source>
        <dbReference type="EMBL" id="QEC66925.1"/>
    </source>
</evidence>
<dbReference type="AlphaFoldDB" id="A0A5B8V707"/>
<name>A0A5B8V707_9BACT</name>
<dbReference type="Proteomes" id="UP000321533">
    <property type="component" value="Chromosome"/>
</dbReference>
<dbReference type="KEGG" id="pgin:FRZ67_06295"/>